<feature type="domain" description="Reverse transcriptase" evidence="1">
    <location>
        <begin position="475"/>
        <end position="715"/>
    </location>
</feature>
<dbReference type="Gene3D" id="3.60.10.10">
    <property type="entry name" value="Endonuclease/exonuclease/phosphatase"/>
    <property type="match status" value="1"/>
</dbReference>
<gene>
    <name evidence="2" type="ORF">ABMA28_009761</name>
</gene>
<dbReference type="SUPFAM" id="SSF56672">
    <property type="entry name" value="DNA/RNA polymerases"/>
    <property type="match status" value="1"/>
</dbReference>
<reference evidence="2 3" key="1">
    <citation type="submission" date="2024-06" db="EMBL/GenBank/DDBJ databases">
        <title>A chromosome-level genome assembly of beet webworm, Loxostege sticticalis.</title>
        <authorList>
            <person name="Zhang Y."/>
        </authorList>
    </citation>
    <scope>NUCLEOTIDE SEQUENCE [LARGE SCALE GENOMIC DNA]</scope>
    <source>
        <strain evidence="2">AQ028</strain>
        <tissue evidence="2">Male pupae</tissue>
    </source>
</reference>
<dbReference type="AlphaFoldDB" id="A0ABD0SF60"/>
<proteinExistence type="predicted"/>
<dbReference type="InterPro" id="IPR036691">
    <property type="entry name" value="Endo/exonu/phosph_ase_sf"/>
</dbReference>
<dbReference type="InterPro" id="IPR043502">
    <property type="entry name" value="DNA/RNA_pol_sf"/>
</dbReference>
<dbReference type="Pfam" id="PF00078">
    <property type="entry name" value="RVT_1"/>
    <property type="match status" value="1"/>
</dbReference>
<evidence type="ECO:0000313" key="3">
    <source>
        <dbReference type="Proteomes" id="UP001549921"/>
    </source>
</evidence>
<dbReference type="SUPFAM" id="SSF56219">
    <property type="entry name" value="DNase I-like"/>
    <property type="match status" value="1"/>
</dbReference>
<dbReference type="PANTHER" id="PTHR33332">
    <property type="entry name" value="REVERSE TRANSCRIPTASE DOMAIN-CONTAINING PROTEIN"/>
    <property type="match status" value="1"/>
</dbReference>
<name>A0ABD0SF60_LOXSC</name>
<dbReference type="EMBL" id="JBEDNZ010000024">
    <property type="protein sequence ID" value="KAL0811351.1"/>
    <property type="molecule type" value="Genomic_DNA"/>
</dbReference>
<evidence type="ECO:0000313" key="2">
    <source>
        <dbReference type="EMBL" id="KAL0811351.1"/>
    </source>
</evidence>
<comment type="caution">
    <text evidence="2">The sequence shown here is derived from an EMBL/GenBank/DDBJ whole genome shotgun (WGS) entry which is preliminary data.</text>
</comment>
<dbReference type="GO" id="GO:0071897">
    <property type="term" value="P:DNA biosynthetic process"/>
    <property type="evidence" value="ECO:0007669"/>
    <property type="project" value="UniProtKB-ARBA"/>
</dbReference>
<dbReference type="CDD" id="cd01650">
    <property type="entry name" value="RT_nLTR_like"/>
    <property type="match status" value="1"/>
</dbReference>
<accession>A0ABD0SF60</accession>
<organism evidence="2 3">
    <name type="scientific">Loxostege sticticalis</name>
    <name type="common">Beet webworm moth</name>
    <dbReference type="NCBI Taxonomy" id="481309"/>
    <lineage>
        <taxon>Eukaryota</taxon>
        <taxon>Metazoa</taxon>
        <taxon>Ecdysozoa</taxon>
        <taxon>Arthropoda</taxon>
        <taxon>Hexapoda</taxon>
        <taxon>Insecta</taxon>
        <taxon>Pterygota</taxon>
        <taxon>Neoptera</taxon>
        <taxon>Endopterygota</taxon>
        <taxon>Lepidoptera</taxon>
        <taxon>Glossata</taxon>
        <taxon>Ditrysia</taxon>
        <taxon>Pyraloidea</taxon>
        <taxon>Crambidae</taxon>
        <taxon>Pyraustinae</taxon>
        <taxon>Loxostege</taxon>
    </lineage>
</organism>
<evidence type="ECO:0000259" key="1">
    <source>
        <dbReference type="PROSITE" id="PS50878"/>
    </source>
</evidence>
<dbReference type="PROSITE" id="PS50878">
    <property type="entry name" value="RT_POL"/>
    <property type="match status" value="1"/>
</dbReference>
<dbReference type="Proteomes" id="UP001549921">
    <property type="component" value="Unassembled WGS sequence"/>
</dbReference>
<sequence length="907" mass="105614">MHQNIAGALNKVDHLKAVLEDLIDKKLDIQVLCLCETFIQSGDEVNLKLPNHKIGAYFSRNAQKRGGSMILVQKDFDFKILNVCKELSLTNSFECCGIEIPQYKLIIVNIYRTPDSNVNLFLTKLQELLYQLNKNKFKHKIVLTGDWNIDILKINNTTKDLTDILKNFNLKMHINVPTRKKACLDQMASNIYRVKSNIHVLGLSDHETAQTLSFKLNILTKEFTIEKIDYSKENIAKFISCISALSFIDVFNNDNANEAFNELHSLIELFSKLCFPKFFVKSRNKFKYQTWLSKGIKRACRKKRDLYIQYTRSKEKQRTLKKYTYKKYNKILKKCIHKAQKLENQKFINNASNKCKATWHIINDNLNNDATNNTIDVINNNDVLYSDPNVICELFNNYFIDMTNSKDDQLNSNQSINIPFYKKSIFLIPTNDTEISSIIMSLKNSNAVGYDGISTHIIKICAKYLSQPLAYVINLSMQQGYFPDDLKFCIVKPLFKKDDKTKIDNYRPITLISIFSKIYEKVIYKRIYNFVTSNNLLKDEQYGFRTGCSTTLACYNLMHFITKSINDKIPLIALFLDLSKAFDFVPHKRLLDKLERYGIRGNAQNFPQGSVLGPLLFLLFINDLPNIIQHKCFLFADDTTVVIKCDNLNNFNDDINKTIKSIIEWLNLNNLKVNINKTKCIQFSTYNARPVDVLVKYDNNIIEIVDKTIFLGFTLDKHCNWKAHIENICTRINRFVYALRRLSNILSIETAVSAYHGYVSSLLSYGTLLWGNSVDAKRAFIVQKKCIRAICRVHFLESCKPLFKKLQILPLPCLYIKQICIFFRQYPQYFVTRGEHKNKPTRHQGRLMIPNTRLKLFKNSAYCMAIKIYNKLPESFKTLPLPMFKRHIHNWLLTKCFYSIQEYLDAK</sequence>
<protein>
    <recommendedName>
        <fullName evidence="1">Reverse transcriptase domain-containing protein</fullName>
    </recommendedName>
</protein>
<dbReference type="InterPro" id="IPR000477">
    <property type="entry name" value="RT_dom"/>
</dbReference>